<reference evidence="1 2" key="1">
    <citation type="submission" date="2021-06" db="EMBL/GenBank/DDBJ databases">
        <title>Chromosome-level genome assembly of the red-tail catfish (Hemibagrus wyckioides).</title>
        <authorList>
            <person name="Shao F."/>
        </authorList>
    </citation>
    <scope>NUCLEOTIDE SEQUENCE [LARGE SCALE GENOMIC DNA]</scope>
    <source>
        <strain evidence="1">EC202008001</strain>
        <tissue evidence="1">Blood</tissue>
    </source>
</reference>
<dbReference type="EMBL" id="JAHKSW010000001">
    <property type="protein sequence ID" value="KAG7335799.1"/>
    <property type="molecule type" value="Genomic_DNA"/>
</dbReference>
<protein>
    <submittedName>
        <fullName evidence="1">Uncharacterized protein</fullName>
    </submittedName>
</protein>
<sequence length="144" mass="16439">MRIAVENQGEKIRQDSRGSVIFHTVDFRADRQVPPYYWDCRLTARKSLFGTTVQNFSKSVTPIEPDFSLAKGILAYENVSRKTGVTVCYVFYTPEESDGGTVGVKEVHVLGHLLHKNTRRVRREALLEFLGLGPARFLLDTWTY</sequence>
<comment type="caution">
    <text evidence="1">The sequence shown here is derived from an EMBL/GenBank/DDBJ whole genome shotgun (WGS) entry which is preliminary data.</text>
</comment>
<accession>A0A9D3P870</accession>
<dbReference type="Proteomes" id="UP000824219">
    <property type="component" value="Linkage Group LG01"/>
</dbReference>
<keyword evidence="2" id="KW-1185">Reference proteome</keyword>
<gene>
    <name evidence="1" type="ORF">KOW79_000492</name>
</gene>
<proteinExistence type="predicted"/>
<dbReference type="AlphaFoldDB" id="A0A9D3P870"/>
<name>A0A9D3P870_9TELE</name>
<evidence type="ECO:0000313" key="2">
    <source>
        <dbReference type="Proteomes" id="UP000824219"/>
    </source>
</evidence>
<organism evidence="1 2">
    <name type="scientific">Hemibagrus wyckioides</name>
    <dbReference type="NCBI Taxonomy" id="337641"/>
    <lineage>
        <taxon>Eukaryota</taxon>
        <taxon>Metazoa</taxon>
        <taxon>Chordata</taxon>
        <taxon>Craniata</taxon>
        <taxon>Vertebrata</taxon>
        <taxon>Euteleostomi</taxon>
        <taxon>Actinopterygii</taxon>
        <taxon>Neopterygii</taxon>
        <taxon>Teleostei</taxon>
        <taxon>Ostariophysi</taxon>
        <taxon>Siluriformes</taxon>
        <taxon>Bagridae</taxon>
        <taxon>Hemibagrus</taxon>
    </lineage>
</organism>
<evidence type="ECO:0000313" key="1">
    <source>
        <dbReference type="EMBL" id="KAG7335799.1"/>
    </source>
</evidence>